<comment type="caution">
    <text evidence="1">The sequence shown here is derived from an EMBL/GenBank/DDBJ whole genome shotgun (WGS) entry which is preliminary data.</text>
</comment>
<dbReference type="SUPFAM" id="SSF51735">
    <property type="entry name" value="NAD(P)-binding Rossmann-fold domains"/>
    <property type="match status" value="1"/>
</dbReference>
<protein>
    <submittedName>
        <fullName evidence="1">Uncharacterized protein</fullName>
    </submittedName>
</protein>
<dbReference type="Proteomes" id="UP000279259">
    <property type="component" value="Unassembled WGS sequence"/>
</dbReference>
<dbReference type="Pfam" id="PF00106">
    <property type="entry name" value="adh_short"/>
    <property type="match status" value="1"/>
</dbReference>
<dbReference type="InterPro" id="IPR036291">
    <property type="entry name" value="NAD(P)-bd_dom_sf"/>
</dbReference>
<accession>A0A427YHB3</accession>
<dbReference type="AlphaFoldDB" id="A0A427YHB3"/>
<keyword evidence="2" id="KW-1185">Reference proteome</keyword>
<name>A0A427YHB3_9TREE</name>
<organism evidence="1 2">
    <name type="scientific">Saitozyma podzolica</name>
    <dbReference type="NCBI Taxonomy" id="1890683"/>
    <lineage>
        <taxon>Eukaryota</taxon>
        <taxon>Fungi</taxon>
        <taxon>Dikarya</taxon>
        <taxon>Basidiomycota</taxon>
        <taxon>Agaricomycotina</taxon>
        <taxon>Tremellomycetes</taxon>
        <taxon>Tremellales</taxon>
        <taxon>Trimorphomycetaceae</taxon>
        <taxon>Saitozyma</taxon>
    </lineage>
</organism>
<dbReference type="GO" id="GO:0016616">
    <property type="term" value="F:oxidoreductase activity, acting on the CH-OH group of donors, NAD or NADP as acceptor"/>
    <property type="evidence" value="ECO:0007669"/>
    <property type="project" value="TreeGrafter"/>
</dbReference>
<reference evidence="1 2" key="1">
    <citation type="submission" date="2018-11" db="EMBL/GenBank/DDBJ databases">
        <title>Genome sequence of Saitozyma podzolica DSM 27192.</title>
        <authorList>
            <person name="Aliyu H."/>
            <person name="Gorte O."/>
            <person name="Ochsenreither K."/>
        </authorList>
    </citation>
    <scope>NUCLEOTIDE SEQUENCE [LARGE SCALE GENOMIC DNA]</scope>
    <source>
        <strain evidence="1 2">DSM 27192</strain>
    </source>
</reference>
<evidence type="ECO:0000313" key="2">
    <source>
        <dbReference type="Proteomes" id="UP000279259"/>
    </source>
</evidence>
<dbReference type="EMBL" id="RSCD01000010">
    <property type="protein sequence ID" value="RSH90460.1"/>
    <property type="molecule type" value="Genomic_DNA"/>
</dbReference>
<dbReference type="Gene3D" id="3.40.50.720">
    <property type="entry name" value="NAD(P)-binding Rossmann-like Domain"/>
    <property type="match status" value="1"/>
</dbReference>
<sequence>MFRLTYDTNVTGPHLLTTALAPLLLKSASPRLIFLASGTASFKLSEDDTFILNHAPEPGWPKQTFRELPAYKSSKIALNMIMRDWERLLRKDGVKVWAVNPGFLATGLGGDVEVLKKIGAGEPRLGGEILRNVVEGKYDALQGKVISRHGKDGVQAW</sequence>
<evidence type="ECO:0000313" key="1">
    <source>
        <dbReference type="EMBL" id="RSH90460.1"/>
    </source>
</evidence>
<dbReference type="PANTHER" id="PTHR45458:SF1">
    <property type="entry name" value="SHORT CHAIN DEHYDROGENASE"/>
    <property type="match status" value="1"/>
</dbReference>
<dbReference type="PANTHER" id="PTHR45458">
    <property type="entry name" value="SHORT-CHAIN DEHYDROGENASE/REDUCTASE SDR"/>
    <property type="match status" value="1"/>
</dbReference>
<dbReference type="InterPro" id="IPR052184">
    <property type="entry name" value="SDR_enzymes"/>
</dbReference>
<gene>
    <name evidence="1" type="ORF">EHS25_001065</name>
</gene>
<proteinExistence type="predicted"/>
<dbReference type="InterPro" id="IPR002347">
    <property type="entry name" value="SDR_fam"/>
</dbReference>
<dbReference type="OrthoDB" id="1933717at2759"/>